<sequence>MSSYFGTEAQQRLQKKSDRLTPWIMRTPGACLTGRVLGTDDPDRLGWDVIHKHLVEDGVFSFRWVDQTGLERISQKVMDLGASLHGWQGYCNNADNLCSQINIGRERPLAPGLSLEIATDKSIPELQAFLADQGIAPLSGAVLAGQNCQACSAVIRNRTDAIVAAGFVGMLQNEHSPLHDCAWAGLIACDENERGKGLGRQITSELIRIALDQFGARRVMGFAAADNIASAAMLTGCGLEPTKYASYVATLSTTPFTR</sequence>
<dbReference type="EMBL" id="FWXB01000014">
    <property type="protein sequence ID" value="SMC13466.1"/>
    <property type="molecule type" value="Genomic_DNA"/>
</dbReference>
<dbReference type="Proteomes" id="UP000193224">
    <property type="component" value="Unassembled WGS sequence"/>
</dbReference>
<dbReference type="InterPro" id="IPR000182">
    <property type="entry name" value="GNAT_dom"/>
</dbReference>
<reference evidence="2 3" key="1">
    <citation type="submission" date="2017-03" db="EMBL/GenBank/DDBJ databases">
        <authorList>
            <person name="Afonso C.L."/>
            <person name="Miller P.J."/>
            <person name="Scott M.A."/>
            <person name="Spackman E."/>
            <person name="Goraichik I."/>
            <person name="Dimitrov K.M."/>
            <person name="Suarez D.L."/>
            <person name="Swayne D.E."/>
        </authorList>
    </citation>
    <scope>NUCLEOTIDE SEQUENCE [LARGE SCALE GENOMIC DNA]</scope>
    <source>
        <strain evidence="2 3">CECT 7745</strain>
    </source>
</reference>
<evidence type="ECO:0000259" key="1">
    <source>
        <dbReference type="PROSITE" id="PS51186"/>
    </source>
</evidence>
<gene>
    <name evidence="2" type="ORF">ROA7745_03315</name>
</gene>
<organism evidence="2 3">
    <name type="scientific">Roseovarius aestuarii</name>
    <dbReference type="NCBI Taxonomy" id="475083"/>
    <lineage>
        <taxon>Bacteria</taxon>
        <taxon>Pseudomonadati</taxon>
        <taxon>Pseudomonadota</taxon>
        <taxon>Alphaproteobacteria</taxon>
        <taxon>Rhodobacterales</taxon>
        <taxon>Roseobacteraceae</taxon>
        <taxon>Roseovarius</taxon>
    </lineage>
</organism>
<dbReference type="RefSeq" id="WP_176237726.1">
    <property type="nucleotide sequence ID" value="NZ_FWXB01000014.1"/>
</dbReference>
<proteinExistence type="predicted"/>
<feature type="domain" description="N-acetyltransferase" evidence="1">
    <location>
        <begin position="113"/>
        <end position="258"/>
    </location>
</feature>
<name>A0A1X7BUY5_9RHOB</name>
<dbReference type="SUPFAM" id="SSF55729">
    <property type="entry name" value="Acyl-CoA N-acyltransferases (Nat)"/>
    <property type="match status" value="1"/>
</dbReference>
<dbReference type="PROSITE" id="PS51186">
    <property type="entry name" value="GNAT"/>
    <property type="match status" value="1"/>
</dbReference>
<dbReference type="Gene3D" id="3.40.630.30">
    <property type="match status" value="1"/>
</dbReference>
<dbReference type="CDD" id="cd04301">
    <property type="entry name" value="NAT_SF"/>
    <property type="match status" value="1"/>
</dbReference>
<evidence type="ECO:0000313" key="2">
    <source>
        <dbReference type="EMBL" id="SMC13466.1"/>
    </source>
</evidence>
<keyword evidence="3" id="KW-1185">Reference proteome</keyword>
<evidence type="ECO:0000313" key="3">
    <source>
        <dbReference type="Proteomes" id="UP000193224"/>
    </source>
</evidence>
<dbReference type="InterPro" id="IPR016181">
    <property type="entry name" value="Acyl_CoA_acyltransferase"/>
</dbReference>
<dbReference type="Pfam" id="PF00583">
    <property type="entry name" value="Acetyltransf_1"/>
    <property type="match status" value="1"/>
</dbReference>
<dbReference type="GO" id="GO:0016747">
    <property type="term" value="F:acyltransferase activity, transferring groups other than amino-acyl groups"/>
    <property type="evidence" value="ECO:0007669"/>
    <property type="project" value="InterPro"/>
</dbReference>
<protein>
    <recommendedName>
        <fullName evidence="1">N-acetyltransferase domain-containing protein</fullName>
    </recommendedName>
</protein>
<dbReference type="AlphaFoldDB" id="A0A1X7BUY5"/>
<accession>A0A1X7BUY5</accession>